<dbReference type="Proteomes" id="UP000198675">
    <property type="component" value="Chromosome I"/>
</dbReference>
<keyword evidence="2" id="KW-1185">Reference proteome</keyword>
<name>A0A1H2LR87_9PSED</name>
<dbReference type="EMBL" id="LT629797">
    <property type="protein sequence ID" value="SDU83530.1"/>
    <property type="molecule type" value="Genomic_DNA"/>
</dbReference>
<evidence type="ECO:0000313" key="1">
    <source>
        <dbReference type="EMBL" id="SDU83530.1"/>
    </source>
</evidence>
<dbReference type="RefSeq" id="WP_082065088.1">
    <property type="nucleotide sequence ID" value="NZ_LT629797.1"/>
</dbReference>
<sequence>MTVKNRVIHLHRRDSQEALARLNRITGLEFARWPESLLEHVVAENLQPDADGSIPRAAPSPGVSSG</sequence>
<proteinExistence type="predicted"/>
<dbReference type="AlphaFoldDB" id="A0A1H2LR87"/>
<protein>
    <submittedName>
        <fullName evidence="1">Uncharacterized protein</fullName>
    </submittedName>
</protein>
<accession>A0A1H2LR87</accession>
<reference evidence="2" key="1">
    <citation type="submission" date="2016-10" db="EMBL/GenBank/DDBJ databases">
        <authorList>
            <person name="Varghese N."/>
            <person name="Submissions S."/>
        </authorList>
    </citation>
    <scope>NUCLEOTIDE SEQUENCE [LARGE SCALE GENOMIC DNA]</scope>
    <source>
        <strain evidence="2">KCTC 32246</strain>
    </source>
</reference>
<gene>
    <name evidence="1" type="ORF">SAMN05216363_2075</name>
</gene>
<evidence type="ECO:0000313" key="2">
    <source>
        <dbReference type="Proteomes" id="UP000198675"/>
    </source>
</evidence>
<organism evidence="1 2">
    <name type="scientific">Pseudomonas sihuiensis</name>
    <dbReference type="NCBI Taxonomy" id="1274359"/>
    <lineage>
        <taxon>Bacteria</taxon>
        <taxon>Pseudomonadati</taxon>
        <taxon>Pseudomonadota</taxon>
        <taxon>Gammaproteobacteria</taxon>
        <taxon>Pseudomonadales</taxon>
        <taxon>Pseudomonadaceae</taxon>
        <taxon>Pseudomonas</taxon>
    </lineage>
</organism>